<organism evidence="1 2">
    <name type="scientific">Mariniflexile aquimaris</name>
    <dbReference type="NCBI Taxonomy" id="881009"/>
    <lineage>
        <taxon>Bacteria</taxon>
        <taxon>Pseudomonadati</taxon>
        <taxon>Bacteroidota</taxon>
        <taxon>Flavobacteriia</taxon>
        <taxon>Flavobacteriales</taxon>
        <taxon>Flavobacteriaceae</taxon>
        <taxon>Mariniflexile</taxon>
    </lineage>
</organism>
<dbReference type="Gene3D" id="1.25.40.10">
    <property type="entry name" value="Tetratricopeptide repeat domain"/>
    <property type="match status" value="2"/>
</dbReference>
<dbReference type="InterPro" id="IPR019734">
    <property type="entry name" value="TPR_rpt"/>
</dbReference>
<evidence type="ECO:0000313" key="1">
    <source>
        <dbReference type="EMBL" id="MFD0835317.1"/>
    </source>
</evidence>
<comment type="caution">
    <text evidence="1">The sequence shown here is derived from an EMBL/GenBank/DDBJ whole genome shotgun (WGS) entry which is preliminary data.</text>
</comment>
<dbReference type="RefSeq" id="WP_379940376.1">
    <property type="nucleotide sequence ID" value="NZ_JBHTIB010000008.1"/>
</dbReference>
<gene>
    <name evidence="1" type="ORF">ACFQ0I_06045</name>
</gene>
<protein>
    <submittedName>
        <fullName evidence="1">Tetratricopeptide repeat protein</fullName>
    </submittedName>
</protein>
<sequence length="664" mass="75901">MQEGFTYLETGKYAEAETFFEIILKEYPDNKTARLCYGRAVGLNSNPEKAEHLFTNLLNDFPNDFEVKLNYGEALLWNKKCKEAKTYFKTLIEEDSKSFPALLSYANTLSNLKAYEDALIYVNKALEVLPGNPNALNSKKYMYLGYAYQKQQAQKYEEAEALLKENLKLFNNDKDTLINLANLYLIANRLEDAKRIYNLLAENPENKLISLNGLALVSHLNGKEKEALQLSEQAFLSLGADTEPKLVQPTAERYIQALIWNKKYKTANLLISNLIESKPNENWLLALRATLNIYKSDFKKSVTDYNQILVNDSTSFDGNLGKANAKKALGFYKDAYASAENTLKFYKNQKDATNFIKDLNTSFTPFYDGKASYSFDNGDNEAFSFQNTLEFPLSLKFKLLGNYGYRTTNNTVTNNKATSNDFSLGLSYQLLSNVVFKGMAGITSAKAESSEYAQLLTDISFNIKPFKLQTLDIGYKREIQSFNADLLDREIVMNNYYANYNLSTNFNLGWFTQYYYTSQNDDNTRNLLFTSLYYTILSKPSLKAGFNYQYISFKNQVPTVYFSPDKFNAAEVFVNLIKDEVITKPNEWFYELTAAAGLQYIEDASSQSTYRFQGKLGFKFSERCLANIFGTRSNIASATAAGFTFTEIGLRFKWYLFDKPVFRK</sequence>
<dbReference type="PANTHER" id="PTHR44216">
    <property type="entry name" value="PROTEIN O-MANNOSYL-TRANSFERASE TMTC2"/>
    <property type="match status" value="1"/>
</dbReference>
<dbReference type="PANTHER" id="PTHR44216:SF3">
    <property type="entry name" value="PROTEIN O-MANNOSYL-TRANSFERASE TMTC2"/>
    <property type="match status" value="1"/>
</dbReference>
<reference evidence="2" key="1">
    <citation type="journal article" date="2019" name="Int. J. Syst. Evol. Microbiol.">
        <title>The Global Catalogue of Microorganisms (GCM) 10K type strain sequencing project: providing services to taxonomists for standard genome sequencing and annotation.</title>
        <authorList>
            <consortium name="The Broad Institute Genomics Platform"/>
            <consortium name="The Broad Institute Genome Sequencing Center for Infectious Disease"/>
            <person name="Wu L."/>
            <person name="Ma J."/>
        </authorList>
    </citation>
    <scope>NUCLEOTIDE SEQUENCE [LARGE SCALE GENOMIC DNA]</scope>
    <source>
        <strain evidence="2">CCUG 60529</strain>
    </source>
</reference>
<dbReference type="Pfam" id="PF13174">
    <property type="entry name" value="TPR_6"/>
    <property type="match status" value="1"/>
</dbReference>
<dbReference type="Pfam" id="PF14559">
    <property type="entry name" value="TPR_19"/>
    <property type="match status" value="1"/>
</dbReference>
<evidence type="ECO:0000313" key="2">
    <source>
        <dbReference type="Proteomes" id="UP001597011"/>
    </source>
</evidence>
<dbReference type="SUPFAM" id="SSF48452">
    <property type="entry name" value="TPR-like"/>
    <property type="match status" value="2"/>
</dbReference>
<dbReference type="Proteomes" id="UP001597011">
    <property type="component" value="Unassembled WGS sequence"/>
</dbReference>
<dbReference type="InterPro" id="IPR052384">
    <property type="entry name" value="TMTC_O-mannosyltransferase"/>
</dbReference>
<proteinExistence type="predicted"/>
<dbReference type="EMBL" id="JBHTIB010000008">
    <property type="protein sequence ID" value="MFD0835317.1"/>
    <property type="molecule type" value="Genomic_DNA"/>
</dbReference>
<dbReference type="InterPro" id="IPR011990">
    <property type="entry name" value="TPR-like_helical_dom_sf"/>
</dbReference>
<name>A0ABW3BS41_9FLAO</name>
<keyword evidence="2" id="KW-1185">Reference proteome</keyword>
<accession>A0ABW3BS41</accession>
<dbReference type="SMART" id="SM00028">
    <property type="entry name" value="TPR"/>
    <property type="match status" value="6"/>
</dbReference>